<feature type="domain" description="ABC transmembrane type-1" evidence="8">
    <location>
        <begin position="111"/>
        <end position="302"/>
    </location>
</feature>
<feature type="transmembrane region" description="Helical" evidence="7">
    <location>
        <begin position="278"/>
        <end position="301"/>
    </location>
</feature>
<dbReference type="PANTHER" id="PTHR43386">
    <property type="entry name" value="OLIGOPEPTIDE TRANSPORT SYSTEM PERMEASE PROTEIN APPC"/>
    <property type="match status" value="1"/>
</dbReference>
<sequence length="319" mass="33524">MSVFSKETLTLLVPSRGAEQAANEAKNSWQLTMRRLRRDPASIASAVVIVLIVLFALLAPVIAQWTGHGPTEQFRETGLSPSGMPVAPNGEFLLGTDQLGRDVLVRLAYGAQVSLLVGVAASLAASAIGILVGMTAGFAGGVVDTVLSRLIDLVMSVPFLLVAIATVSVLGPSLQLSIAVIVFFSWAGLARVIRGQVLALREREFIETARSMGQSGVATMFRDVLPNLVVPIVVYTTLMIPAAIVFEATLSFLGLGIVPPTPSWGNMLADAANGSMYMVAPWMVLVPGLALLTLTLTFNLLGDGLRDALDPSSTKGARA</sequence>
<dbReference type="AlphaFoldDB" id="A0A939DY85"/>
<feature type="transmembrane region" description="Helical" evidence="7">
    <location>
        <begin position="228"/>
        <end position="258"/>
    </location>
</feature>
<evidence type="ECO:0000256" key="1">
    <source>
        <dbReference type="ARBA" id="ARBA00004651"/>
    </source>
</evidence>
<dbReference type="Proteomes" id="UP000664385">
    <property type="component" value="Unassembled WGS sequence"/>
</dbReference>
<name>A0A939DY85_9MICO</name>
<dbReference type="CDD" id="cd06261">
    <property type="entry name" value="TM_PBP2"/>
    <property type="match status" value="1"/>
</dbReference>
<gene>
    <name evidence="9" type="ORF">JF543_11300</name>
</gene>
<dbReference type="RefSeq" id="WP_179409979.1">
    <property type="nucleotide sequence ID" value="NZ_CP063379.1"/>
</dbReference>
<evidence type="ECO:0000259" key="8">
    <source>
        <dbReference type="PROSITE" id="PS50928"/>
    </source>
</evidence>
<organism evidence="9 10">
    <name type="scientific">Microbacterium esteraromaticum</name>
    <dbReference type="NCBI Taxonomy" id="57043"/>
    <lineage>
        <taxon>Bacteria</taxon>
        <taxon>Bacillati</taxon>
        <taxon>Actinomycetota</taxon>
        <taxon>Actinomycetes</taxon>
        <taxon>Micrococcales</taxon>
        <taxon>Microbacteriaceae</taxon>
        <taxon>Microbacterium</taxon>
    </lineage>
</organism>
<dbReference type="Pfam" id="PF00528">
    <property type="entry name" value="BPD_transp_1"/>
    <property type="match status" value="1"/>
</dbReference>
<feature type="transmembrane region" description="Helical" evidence="7">
    <location>
        <begin position="43"/>
        <end position="63"/>
    </location>
</feature>
<dbReference type="PROSITE" id="PS50928">
    <property type="entry name" value="ABC_TM1"/>
    <property type="match status" value="1"/>
</dbReference>
<dbReference type="InterPro" id="IPR025966">
    <property type="entry name" value="OppC_N"/>
</dbReference>
<dbReference type="InterPro" id="IPR050366">
    <property type="entry name" value="BP-dependent_transpt_permease"/>
</dbReference>
<evidence type="ECO:0000256" key="3">
    <source>
        <dbReference type="ARBA" id="ARBA00022475"/>
    </source>
</evidence>
<dbReference type="Gene3D" id="1.10.3720.10">
    <property type="entry name" value="MetI-like"/>
    <property type="match status" value="1"/>
</dbReference>
<dbReference type="InterPro" id="IPR035906">
    <property type="entry name" value="MetI-like_sf"/>
</dbReference>
<evidence type="ECO:0000256" key="6">
    <source>
        <dbReference type="ARBA" id="ARBA00023136"/>
    </source>
</evidence>
<keyword evidence="5 7" id="KW-1133">Transmembrane helix</keyword>
<evidence type="ECO:0000256" key="5">
    <source>
        <dbReference type="ARBA" id="ARBA00022989"/>
    </source>
</evidence>
<accession>A0A939DY85</accession>
<reference evidence="9" key="1">
    <citation type="submission" date="2020-12" db="EMBL/GenBank/DDBJ databases">
        <title>PHA producing bacteria isolated from mangrove.</title>
        <authorList>
            <person name="Zheng W."/>
            <person name="Yu S."/>
            <person name="Huang Y."/>
        </authorList>
    </citation>
    <scope>NUCLEOTIDE SEQUENCE</scope>
    <source>
        <strain evidence="9">GN8-5</strain>
    </source>
</reference>
<dbReference type="EMBL" id="JAEMWU010000002">
    <property type="protein sequence ID" value="MBN8206539.1"/>
    <property type="molecule type" value="Genomic_DNA"/>
</dbReference>
<keyword evidence="6 7" id="KW-0472">Membrane</keyword>
<feature type="transmembrane region" description="Helical" evidence="7">
    <location>
        <begin position="113"/>
        <end position="138"/>
    </location>
</feature>
<keyword evidence="2 7" id="KW-0813">Transport</keyword>
<evidence type="ECO:0000313" key="9">
    <source>
        <dbReference type="EMBL" id="MBN8206539.1"/>
    </source>
</evidence>
<proteinExistence type="inferred from homology"/>
<comment type="subcellular location">
    <subcellularLocation>
        <location evidence="1 7">Cell membrane</location>
        <topology evidence="1 7">Multi-pass membrane protein</topology>
    </subcellularLocation>
</comment>
<keyword evidence="3" id="KW-1003">Cell membrane</keyword>
<evidence type="ECO:0000256" key="2">
    <source>
        <dbReference type="ARBA" id="ARBA00022448"/>
    </source>
</evidence>
<dbReference type="GO" id="GO:0005886">
    <property type="term" value="C:plasma membrane"/>
    <property type="evidence" value="ECO:0007669"/>
    <property type="project" value="UniProtKB-SubCell"/>
</dbReference>
<dbReference type="Pfam" id="PF12911">
    <property type="entry name" value="OppC_N"/>
    <property type="match status" value="1"/>
</dbReference>
<protein>
    <submittedName>
        <fullName evidence="9">ABC transporter permease</fullName>
    </submittedName>
</protein>
<evidence type="ECO:0000256" key="7">
    <source>
        <dbReference type="RuleBase" id="RU363032"/>
    </source>
</evidence>
<dbReference type="InterPro" id="IPR000515">
    <property type="entry name" value="MetI-like"/>
</dbReference>
<dbReference type="SUPFAM" id="SSF161098">
    <property type="entry name" value="MetI-like"/>
    <property type="match status" value="1"/>
</dbReference>
<keyword evidence="4 7" id="KW-0812">Transmembrane</keyword>
<feature type="transmembrane region" description="Helical" evidence="7">
    <location>
        <begin position="150"/>
        <end position="170"/>
    </location>
</feature>
<feature type="transmembrane region" description="Helical" evidence="7">
    <location>
        <begin position="176"/>
        <end position="193"/>
    </location>
</feature>
<evidence type="ECO:0000313" key="10">
    <source>
        <dbReference type="Proteomes" id="UP000664385"/>
    </source>
</evidence>
<comment type="caution">
    <text evidence="9">The sequence shown here is derived from an EMBL/GenBank/DDBJ whole genome shotgun (WGS) entry which is preliminary data.</text>
</comment>
<comment type="similarity">
    <text evidence="7">Belongs to the binding-protein-dependent transport system permease family.</text>
</comment>
<dbReference type="GO" id="GO:0055085">
    <property type="term" value="P:transmembrane transport"/>
    <property type="evidence" value="ECO:0007669"/>
    <property type="project" value="InterPro"/>
</dbReference>
<evidence type="ECO:0000256" key="4">
    <source>
        <dbReference type="ARBA" id="ARBA00022692"/>
    </source>
</evidence>
<dbReference type="PANTHER" id="PTHR43386:SF1">
    <property type="entry name" value="D,D-DIPEPTIDE TRANSPORT SYSTEM PERMEASE PROTEIN DDPC-RELATED"/>
    <property type="match status" value="1"/>
</dbReference>